<dbReference type="AlphaFoldDB" id="A0A1I6RY35"/>
<proteinExistence type="predicted"/>
<sequence length="252" mass="29025">MHIDFHSHVKISKKSAFHPDYFEQMIEEAKLNGLDAICLTEHFNTICFFDVYDYLDAHYPYIDDYYEVKGFKVFPGMEVDVKEGGHTLVIGQRQSIRTIREQLEPYTTKGHFLSIDQLNEWVKANNCLFIGAHFYRESTPLIHLTDQQLQYFDALDLNGKDLFSYDMANYQAKLTDVAHRLNLPIVGGSDTHHFLQYGVIYNTLHDVVTIEALKDAVINHQVQVIIDPSLPVRVKGATVAKKYLKRLVEVTA</sequence>
<dbReference type="EMBL" id="FPAI01000007">
    <property type="protein sequence ID" value="SFS69398.1"/>
    <property type="molecule type" value="Genomic_DNA"/>
</dbReference>
<dbReference type="GO" id="GO:0004534">
    <property type="term" value="F:5'-3' RNA exonuclease activity"/>
    <property type="evidence" value="ECO:0007669"/>
    <property type="project" value="TreeGrafter"/>
</dbReference>
<dbReference type="PANTHER" id="PTHR42924">
    <property type="entry name" value="EXONUCLEASE"/>
    <property type="match status" value="1"/>
</dbReference>
<dbReference type="InterPro" id="IPR052018">
    <property type="entry name" value="PHP_domain"/>
</dbReference>
<reference evidence="3 4" key="1">
    <citation type="submission" date="2016-10" db="EMBL/GenBank/DDBJ databases">
        <authorList>
            <person name="de Groot N.N."/>
        </authorList>
    </citation>
    <scope>NUCLEOTIDE SEQUENCE [LARGE SCALE GENOMIC DNA]</scope>
    <source>
        <strain evidence="3 4">DSM 17074</strain>
    </source>
</reference>
<dbReference type="STRING" id="306541.SAMN05421668_10716"/>
<accession>A0A1I6RY35</accession>
<dbReference type="RefSeq" id="WP_062321281.1">
    <property type="nucleotide sequence ID" value="NZ_BJWJ01000013.1"/>
</dbReference>
<name>A0A1I6RY35_9BACI</name>
<protein>
    <recommendedName>
        <fullName evidence="1">PHP domain-containing protein</fullName>
    </recommendedName>
</protein>
<gene>
    <name evidence="2" type="ORF">HMI01_15460</name>
    <name evidence="3" type="ORF">SAMN05421668_10716</name>
</gene>
<dbReference type="PANTHER" id="PTHR42924:SF3">
    <property type="entry name" value="POLYMERASE_HISTIDINOL PHOSPHATASE N-TERMINAL DOMAIN-CONTAINING PROTEIN"/>
    <property type="match status" value="1"/>
</dbReference>
<evidence type="ECO:0000313" key="4">
    <source>
        <dbReference type="Proteomes" id="UP000199139"/>
    </source>
</evidence>
<evidence type="ECO:0000313" key="3">
    <source>
        <dbReference type="EMBL" id="SFS69398.1"/>
    </source>
</evidence>
<dbReference type="SUPFAM" id="SSF89550">
    <property type="entry name" value="PHP domain-like"/>
    <property type="match status" value="1"/>
</dbReference>
<keyword evidence="5" id="KW-1185">Reference proteome</keyword>
<dbReference type="EMBL" id="BJWJ01000013">
    <property type="protein sequence ID" value="GEM04558.1"/>
    <property type="molecule type" value="Genomic_DNA"/>
</dbReference>
<evidence type="ECO:0000313" key="2">
    <source>
        <dbReference type="EMBL" id="GEM04558.1"/>
    </source>
</evidence>
<feature type="domain" description="PHP" evidence="1">
    <location>
        <begin position="4"/>
        <end position="92"/>
    </location>
</feature>
<dbReference type="OrthoDB" id="9777619at2"/>
<dbReference type="Proteomes" id="UP000199139">
    <property type="component" value="Unassembled WGS sequence"/>
</dbReference>
<evidence type="ECO:0000313" key="5">
    <source>
        <dbReference type="Proteomes" id="UP000321773"/>
    </source>
</evidence>
<dbReference type="GO" id="GO:0035312">
    <property type="term" value="F:5'-3' DNA exonuclease activity"/>
    <property type="evidence" value="ECO:0007669"/>
    <property type="project" value="TreeGrafter"/>
</dbReference>
<dbReference type="Gene3D" id="3.20.20.140">
    <property type="entry name" value="Metal-dependent hydrolases"/>
    <property type="match status" value="1"/>
</dbReference>
<dbReference type="Pfam" id="PF02811">
    <property type="entry name" value="PHP"/>
    <property type="match status" value="1"/>
</dbReference>
<dbReference type="InterPro" id="IPR004013">
    <property type="entry name" value="PHP_dom"/>
</dbReference>
<dbReference type="InterPro" id="IPR016195">
    <property type="entry name" value="Pol/histidinol_Pase-like"/>
</dbReference>
<reference evidence="2 5" key="2">
    <citation type="submission" date="2019-07" db="EMBL/GenBank/DDBJ databases">
        <title>Whole genome shotgun sequence of Halolactibacillus miurensis NBRC 100873.</title>
        <authorList>
            <person name="Hosoyama A."/>
            <person name="Uohara A."/>
            <person name="Ohji S."/>
            <person name="Ichikawa N."/>
        </authorList>
    </citation>
    <scope>NUCLEOTIDE SEQUENCE [LARGE SCALE GENOMIC DNA]</scope>
    <source>
        <strain evidence="2 5">NBRC 100873</strain>
    </source>
</reference>
<evidence type="ECO:0000259" key="1">
    <source>
        <dbReference type="Pfam" id="PF02811"/>
    </source>
</evidence>
<dbReference type="CDD" id="cd07432">
    <property type="entry name" value="PHP_HisPPase"/>
    <property type="match status" value="1"/>
</dbReference>
<dbReference type="Proteomes" id="UP000321773">
    <property type="component" value="Unassembled WGS sequence"/>
</dbReference>
<organism evidence="3 4">
    <name type="scientific">Halolactibacillus miurensis</name>
    <dbReference type="NCBI Taxonomy" id="306541"/>
    <lineage>
        <taxon>Bacteria</taxon>
        <taxon>Bacillati</taxon>
        <taxon>Bacillota</taxon>
        <taxon>Bacilli</taxon>
        <taxon>Bacillales</taxon>
        <taxon>Bacillaceae</taxon>
        <taxon>Halolactibacillus</taxon>
    </lineage>
</organism>